<dbReference type="PANTHER" id="PTHR43201">
    <property type="entry name" value="ACYL-COA SYNTHETASE"/>
    <property type="match status" value="1"/>
</dbReference>
<feature type="domain" description="AMP-dependent synthetase/ligase" evidence="2">
    <location>
        <begin position="12"/>
        <end position="349"/>
    </location>
</feature>
<dbReference type="HOGENOM" id="CLU_037349_1_0_1"/>
<accession>A0A0C3P3G3</accession>
<dbReference type="PANTHER" id="PTHR43201:SF8">
    <property type="entry name" value="ACYL-COA SYNTHETASE FAMILY MEMBER 3"/>
    <property type="match status" value="1"/>
</dbReference>
<dbReference type="InterPro" id="IPR042099">
    <property type="entry name" value="ANL_N_sf"/>
</dbReference>
<comment type="similarity">
    <text evidence="1">Belongs to the ATP-dependent AMP-binding enzyme family.</text>
</comment>
<evidence type="ECO:0000259" key="2">
    <source>
        <dbReference type="Pfam" id="PF00501"/>
    </source>
</evidence>
<dbReference type="EMBL" id="KN840439">
    <property type="protein sequence ID" value="KIP12464.1"/>
    <property type="molecule type" value="Genomic_DNA"/>
</dbReference>
<evidence type="ECO:0000313" key="4">
    <source>
        <dbReference type="Proteomes" id="UP000053257"/>
    </source>
</evidence>
<organism evidence="3 4">
    <name type="scientific">Phlebiopsis gigantea (strain 11061_1 CR5-6)</name>
    <name type="common">White-rot fungus</name>
    <name type="synonym">Peniophora gigantea</name>
    <dbReference type="NCBI Taxonomy" id="745531"/>
    <lineage>
        <taxon>Eukaryota</taxon>
        <taxon>Fungi</taxon>
        <taxon>Dikarya</taxon>
        <taxon>Basidiomycota</taxon>
        <taxon>Agaricomycotina</taxon>
        <taxon>Agaricomycetes</taxon>
        <taxon>Polyporales</taxon>
        <taxon>Phanerochaetaceae</taxon>
        <taxon>Phlebiopsis</taxon>
    </lineage>
</organism>
<evidence type="ECO:0000313" key="3">
    <source>
        <dbReference type="EMBL" id="KIP12464.1"/>
    </source>
</evidence>
<dbReference type="Pfam" id="PF00501">
    <property type="entry name" value="AMP-binding"/>
    <property type="match status" value="1"/>
</dbReference>
<dbReference type="AlphaFoldDB" id="A0A0C3P3G3"/>
<proteinExistence type="inferred from homology"/>
<gene>
    <name evidence="3" type="ORF">PHLGIDRAFT_97804</name>
</gene>
<dbReference type="GO" id="GO:0006631">
    <property type="term" value="P:fatty acid metabolic process"/>
    <property type="evidence" value="ECO:0007669"/>
    <property type="project" value="TreeGrafter"/>
</dbReference>
<sequence>MLSYRTQITALQQVATQYPEAPAFQVPEYEPSTQQILRWHSVTYRRFLADVELFARYWSEKLTADGVLPRSVVGMWLGGMTYLDVVHIYSLVRAGYVPQLFSLRLPNPDIIFELLQLAHGKALIFDPSFGDVPTQGNVRTHMAVDARVERPSSFVLHPIQEGKNGDETLMIFHTSGSTSGRPKLIPCSYEWWDFNMSKAREATKPFNPARKDVASWMGSVCHIGQTIMYAGFMQNAACTVQPSCQAFPSTELMDMIVHCRLNRLVQFPTYLAIHLQNSRRDPKLLAMLQGLDQVFYSGLMLGLEDEEWVHRHGITIMNCFGNTESTIMLLSDPDWKAMRAPLKPVPGTSYAFMPLAPESDKAHENANGRLLELVILSSSADCPDRSLRAADGHYHTGDLFIESSPGRYIPRGRDDDWIKSENSLRCDTKAIEDNVRQTCADLIEECIVVGNGRASPALFVEVKAGMSEEKVKKDIIRRTRHFHSRRYLHERISSANFIIVVPKDTLPRTATKGNVRRRAVEEAFKPQLDRIYGVAH</sequence>
<dbReference type="SUPFAM" id="SSF56801">
    <property type="entry name" value="Acetyl-CoA synthetase-like"/>
    <property type="match status" value="1"/>
</dbReference>
<dbReference type="InterPro" id="IPR000873">
    <property type="entry name" value="AMP-dep_synth/lig_dom"/>
</dbReference>
<dbReference type="GO" id="GO:0031956">
    <property type="term" value="F:medium-chain fatty acid-CoA ligase activity"/>
    <property type="evidence" value="ECO:0007669"/>
    <property type="project" value="TreeGrafter"/>
</dbReference>
<dbReference type="OrthoDB" id="429813at2759"/>
<dbReference type="Proteomes" id="UP000053257">
    <property type="component" value="Unassembled WGS sequence"/>
</dbReference>
<dbReference type="STRING" id="745531.A0A0C3P3G3"/>
<name>A0A0C3P3G3_PHLG1</name>
<keyword evidence="4" id="KW-1185">Reference proteome</keyword>
<dbReference type="Pfam" id="PF23562">
    <property type="entry name" value="AMP-binding_C_3"/>
    <property type="match status" value="1"/>
</dbReference>
<protein>
    <recommendedName>
        <fullName evidence="2">AMP-dependent synthetase/ligase domain-containing protein</fullName>
    </recommendedName>
</protein>
<reference evidence="3 4" key="1">
    <citation type="journal article" date="2014" name="PLoS Genet.">
        <title>Analysis of the Phlebiopsis gigantea genome, transcriptome and secretome provides insight into its pioneer colonization strategies of wood.</title>
        <authorList>
            <person name="Hori C."/>
            <person name="Ishida T."/>
            <person name="Igarashi K."/>
            <person name="Samejima M."/>
            <person name="Suzuki H."/>
            <person name="Master E."/>
            <person name="Ferreira P."/>
            <person name="Ruiz-Duenas F.J."/>
            <person name="Held B."/>
            <person name="Canessa P."/>
            <person name="Larrondo L.F."/>
            <person name="Schmoll M."/>
            <person name="Druzhinina I.S."/>
            <person name="Kubicek C.P."/>
            <person name="Gaskell J.A."/>
            <person name="Kersten P."/>
            <person name="St John F."/>
            <person name="Glasner J."/>
            <person name="Sabat G."/>
            <person name="Splinter BonDurant S."/>
            <person name="Syed K."/>
            <person name="Yadav J."/>
            <person name="Mgbeahuruike A.C."/>
            <person name="Kovalchuk A."/>
            <person name="Asiegbu F.O."/>
            <person name="Lackner G."/>
            <person name="Hoffmeister D."/>
            <person name="Rencoret J."/>
            <person name="Gutierrez A."/>
            <person name="Sun H."/>
            <person name="Lindquist E."/>
            <person name="Barry K."/>
            <person name="Riley R."/>
            <person name="Grigoriev I.V."/>
            <person name="Henrissat B."/>
            <person name="Kues U."/>
            <person name="Berka R.M."/>
            <person name="Martinez A.T."/>
            <person name="Covert S.F."/>
            <person name="Blanchette R.A."/>
            <person name="Cullen D."/>
        </authorList>
    </citation>
    <scope>NUCLEOTIDE SEQUENCE [LARGE SCALE GENOMIC DNA]</scope>
    <source>
        <strain evidence="3 4">11061_1 CR5-6</strain>
    </source>
</reference>
<dbReference type="Gene3D" id="3.40.50.12780">
    <property type="entry name" value="N-terminal domain of ligase-like"/>
    <property type="match status" value="1"/>
</dbReference>
<evidence type="ECO:0000256" key="1">
    <source>
        <dbReference type="ARBA" id="ARBA00006432"/>
    </source>
</evidence>